<dbReference type="InterPro" id="IPR017437">
    <property type="entry name" value="ATP-NAD_kinase_PpnK-typ_C"/>
</dbReference>
<name>A0A9W4WRS6_9GLOM</name>
<dbReference type="AlphaFoldDB" id="A0A9W4WRS6"/>
<proteinExistence type="predicted"/>
<accession>A0A9W4WRS6</accession>
<evidence type="ECO:0000313" key="1">
    <source>
        <dbReference type="EMBL" id="CAI2167244.1"/>
    </source>
</evidence>
<reference evidence="1" key="1">
    <citation type="submission" date="2022-08" db="EMBL/GenBank/DDBJ databases">
        <authorList>
            <person name="Kallberg Y."/>
            <person name="Tangrot J."/>
            <person name="Rosling A."/>
        </authorList>
    </citation>
    <scope>NUCLEOTIDE SEQUENCE</scope>
    <source>
        <strain evidence="1">Wild A</strain>
    </source>
</reference>
<dbReference type="OrthoDB" id="24581at2759"/>
<gene>
    <name evidence="1" type="ORF">FWILDA_LOCUS2976</name>
</gene>
<dbReference type="Proteomes" id="UP001153678">
    <property type="component" value="Unassembled WGS sequence"/>
</dbReference>
<evidence type="ECO:0000313" key="2">
    <source>
        <dbReference type="Proteomes" id="UP001153678"/>
    </source>
</evidence>
<dbReference type="EMBL" id="CAMKVN010000373">
    <property type="protein sequence ID" value="CAI2167244.1"/>
    <property type="molecule type" value="Genomic_DNA"/>
</dbReference>
<comment type="caution">
    <text evidence="1">The sequence shown here is derived from an EMBL/GenBank/DDBJ whole genome shotgun (WGS) entry which is preliminary data.</text>
</comment>
<keyword evidence="2" id="KW-1185">Reference proteome</keyword>
<organism evidence="1 2">
    <name type="scientific">Funneliformis geosporum</name>
    <dbReference type="NCBI Taxonomy" id="1117311"/>
    <lineage>
        <taxon>Eukaryota</taxon>
        <taxon>Fungi</taxon>
        <taxon>Fungi incertae sedis</taxon>
        <taxon>Mucoromycota</taxon>
        <taxon>Glomeromycotina</taxon>
        <taxon>Glomeromycetes</taxon>
        <taxon>Glomerales</taxon>
        <taxon>Glomeraceae</taxon>
        <taxon>Funneliformis</taxon>
    </lineage>
</organism>
<protein>
    <submittedName>
        <fullName evidence="1">12990_t:CDS:1</fullName>
    </submittedName>
</protein>
<dbReference type="Gene3D" id="2.60.200.30">
    <property type="entry name" value="Probable inorganic polyphosphate/atp-NAD kinase, domain 2"/>
    <property type="match status" value="1"/>
</dbReference>
<sequence>MIIPGFKEIRVCVPSTSRITGWVSFDGRNRISLERGDSIVVTASLNPL</sequence>
<dbReference type="GO" id="GO:0003951">
    <property type="term" value="F:NAD+ kinase activity"/>
    <property type="evidence" value="ECO:0007669"/>
    <property type="project" value="InterPro"/>
</dbReference>
<dbReference type="GO" id="GO:0019674">
    <property type="term" value="P:NAD+ metabolic process"/>
    <property type="evidence" value="ECO:0007669"/>
    <property type="project" value="InterPro"/>
</dbReference>